<dbReference type="Gene3D" id="3.30.2320.10">
    <property type="entry name" value="hypothetical protein PF0899 domain"/>
    <property type="match status" value="1"/>
</dbReference>
<dbReference type="AlphaFoldDB" id="A0A6M3KWB9"/>
<evidence type="ECO:0000256" key="2">
    <source>
        <dbReference type="ARBA" id="ARBA00022844"/>
    </source>
</evidence>
<gene>
    <name evidence="4" type="ORF">MM415B02167_0013</name>
</gene>
<proteinExistence type="predicted"/>
<evidence type="ECO:0000259" key="3">
    <source>
        <dbReference type="Pfam" id="PF05065"/>
    </source>
</evidence>
<reference evidence="4" key="1">
    <citation type="submission" date="2020-03" db="EMBL/GenBank/DDBJ databases">
        <title>The deep terrestrial virosphere.</title>
        <authorList>
            <person name="Holmfeldt K."/>
            <person name="Nilsson E."/>
            <person name="Simone D."/>
            <person name="Lopez-Fernandez M."/>
            <person name="Wu X."/>
            <person name="de Brujin I."/>
            <person name="Lundin D."/>
            <person name="Andersson A."/>
            <person name="Bertilsson S."/>
            <person name="Dopson M."/>
        </authorList>
    </citation>
    <scope>NUCLEOTIDE SEQUENCE</scope>
    <source>
        <strain evidence="4">MM415B02167</strain>
    </source>
</reference>
<protein>
    <submittedName>
        <fullName evidence="4">Putative capsid protein</fullName>
    </submittedName>
</protein>
<dbReference type="InterPro" id="IPR054612">
    <property type="entry name" value="Phage_capsid-like_C"/>
</dbReference>
<sequence length="411" mass="44817">MDPEEFKKLTDMIQSAVNELHKATERQDAEITKFGGVTGETKSSVDKIQADLTGLLGQKADHDKKLEEMEVKLQRQTIPGAAPITSPADETKAAHKAAFYKFIRGGMSAMAPDERKALVEDATGQILVEPELDMDIIRELPKITAVRPLATVRTIGKDRLKMRSIGGVTVGWGKLETGTAPTESTPTVAAATYQYVEDLMGLVKIGVDELMDADFNLEGILAEEFARALGEEEDKQFILGDGHASQEPEGITINATLIGNTVTTTAAGAVTVEKFMEMLYQCPTQYRRNGTFMVNSTVELAMRQLRGLTGATYEGPFLWQPSVIAGTPNTFLGHPIVNQDDMLDLTAVSAVIAIFGDFKMGYRIVDRMGMTIQRITELYAEAGQVGFLITRRVTGGVLRASQQPLVLLTEL</sequence>
<evidence type="ECO:0000313" key="4">
    <source>
        <dbReference type="EMBL" id="QJA85881.1"/>
    </source>
</evidence>
<comment type="subcellular location">
    <subcellularLocation>
        <location evidence="1">Virion</location>
    </subcellularLocation>
</comment>
<dbReference type="InterPro" id="IPR024455">
    <property type="entry name" value="Phage_capsid"/>
</dbReference>
<feature type="domain" description="Phage capsid-like C-terminal" evidence="3">
    <location>
        <begin position="124"/>
        <end position="400"/>
    </location>
</feature>
<evidence type="ECO:0000256" key="1">
    <source>
        <dbReference type="ARBA" id="ARBA00004328"/>
    </source>
</evidence>
<dbReference type="NCBIfam" id="TIGR01554">
    <property type="entry name" value="major_cap_HK97"/>
    <property type="match status" value="1"/>
</dbReference>
<keyword evidence="2" id="KW-0946">Virion</keyword>
<dbReference type="EMBL" id="MT142600">
    <property type="protein sequence ID" value="QJA85881.1"/>
    <property type="molecule type" value="Genomic_DNA"/>
</dbReference>
<organism evidence="4">
    <name type="scientific">viral metagenome</name>
    <dbReference type="NCBI Taxonomy" id="1070528"/>
    <lineage>
        <taxon>unclassified sequences</taxon>
        <taxon>metagenomes</taxon>
        <taxon>organismal metagenomes</taxon>
    </lineage>
</organism>
<dbReference type="Gene3D" id="3.30.2400.10">
    <property type="entry name" value="Major capsid protein gp5"/>
    <property type="match status" value="1"/>
</dbReference>
<dbReference type="Pfam" id="PF05065">
    <property type="entry name" value="Phage_capsid"/>
    <property type="match status" value="1"/>
</dbReference>
<accession>A0A6M3KWB9</accession>
<dbReference type="GO" id="GO:0044423">
    <property type="term" value="C:virion component"/>
    <property type="evidence" value="ECO:0007669"/>
    <property type="project" value="UniProtKB-KW"/>
</dbReference>
<name>A0A6M3KWB9_9ZZZZ</name>
<dbReference type="SUPFAM" id="SSF56563">
    <property type="entry name" value="Major capsid protein gp5"/>
    <property type="match status" value="1"/>
</dbReference>